<evidence type="ECO:0000313" key="2">
    <source>
        <dbReference type="EMBL" id="KAK2982160.1"/>
    </source>
</evidence>
<dbReference type="Proteomes" id="UP001187471">
    <property type="component" value="Unassembled WGS sequence"/>
</dbReference>
<feature type="region of interest" description="Disordered" evidence="1">
    <location>
        <begin position="119"/>
        <end position="174"/>
    </location>
</feature>
<dbReference type="AlphaFoldDB" id="A0AA88RH20"/>
<dbReference type="InterPro" id="IPR008160">
    <property type="entry name" value="Collagen"/>
</dbReference>
<evidence type="ECO:0000313" key="3">
    <source>
        <dbReference type="Proteomes" id="UP001187471"/>
    </source>
</evidence>
<feature type="compositionally biased region" description="Low complexity" evidence="1">
    <location>
        <begin position="155"/>
        <end position="169"/>
    </location>
</feature>
<dbReference type="EMBL" id="JAVXUO010001455">
    <property type="protein sequence ID" value="KAK2982160.1"/>
    <property type="molecule type" value="Genomic_DNA"/>
</dbReference>
<protein>
    <submittedName>
        <fullName evidence="2">Uncharacterized protein</fullName>
    </submittedName>
</protein>
<organism evidence="2 3">
    <name type="scientific">Escallonia rubra</name>
    <dbReference type="NCBI Taxonomy" id="112253"/>
    <lineage>
        <taxon>Eukaryota</taxon>
        <taxon>Viridiplantae</taxon>
        <taxon>Streptophyta</taxon>
        <taxon>Embryophyta</taxon>
        <taxon>Tracheophyta</taxon>
        <taxon>Spermatophyta</taxon>
        <taxon>Magnoliopsida</taxon>
        <taxon>eudicotyledons</taxon>
        <taxon>Gunneridae</taxon>
        <taxon>Pentapetalae</taxon>
        <taxon>asterids</taxon>
        <taxon>campanulids</taxon>
        <taxon>Escalloniales</taxon>
        <taxon>Escalloniaceae</taxon>
        <taxon>Escallonia</taxon>
    </lineage>
</organism>
<dbReference type="Pfam" id="PF01391">
    <property type="entry name" value="Collagen"/>
    <property type="match status" value="1"/>
</dbReference>
<reference evidence="2" key="1">
    <citation type="submission" date="2022-12" db="EMBL/GenBank/DDBJ databases">
        <title>Draft genome assemblies for two species of Escallonia (Escalloniales).</title>
        <authorList>
            <person name="Chanderbali A."/>
            <person name="Dervinis C."/>
            <person name="Anghel I."/>
            <person name="Soltis D."/>
            <person name="Soltis P."/>
            <person name="Zapata F."/>
        </authorList>
    </citation>
    <scope>NUCLEOTIDE SEQUENCE</scope>
    <source>
        <strain evidence="2">UCBG92.1500</strain>
        <tissue evidence="2">Leaf</tissue>
    </source>
</reference>
<feature type="compositionally biased region" description="Gly residues" evidence="1">
    <location>
        <begin position="123"/>
        <end position="137"/>
    </location>
</feature>
<sequence>MGGEVLNESLGVIAGSADVARAVGCPGDGIDAGLVPLEFNNRECGEADVEDDNLGTVHDDGGHVSGVLLVPVEADERSVGFGALVEDPDEAVGGDGSKDADATPGDVIDLLVVGDELDARGVGDSGTNGESGAGEPGTVGLVGVEAESGAEGESGDAGVSGADGESGVVGTSGDAGEAGASANYLWIFQNVIITIHRDETSVMDVGSYG</sequence>
<keyword evidence="3" id="KW-1185">Reference proteome</keyword>
<proteinExistence type="predicted"/>
<name>A0AA88RH20_9ASTE</name>
<gene>
    <name evidence="2" type="ORF">RJ640_022165</name>
</gene>
<evidence type="ECO:0000256" key="1">
    <source>
        <dbReference type="SAM" id="MobiDB-lite"/>
    </source>
</evidence>
<accession>A0AA88RH20</accession>
<comment type="caution">
    <text evidence="2">The sequence shown here is derived from an EMBL/GenBank/DDBJ whole genome shotgun (WGS) entry which is preliminary data.</text>
</comment>